<dbReference type="Pfam" id="PF08660">
    <property type="entry name" value="Alg14"/>
    <property type="match status" value="1"/>
</dbReference>
<dbReference type="Gene3D" id="3.40.50.2000">
    <property type="entry name" value="Glycogen Phosphorylase B"/>
    <property type="match status" value="1"/>
</dbReference>
<organism evidence="6 7">
    <name type="scientific">Boudabousia marimammalium</name>
    <dbReference type="NCBI Taxonomy" id="156892"/>
    <lineage>
        <taxon>Bacteria</taxon>
        <taxon>Bacillati</taxon>
        <taxon>Actinomycetota</taxon>
        <taxon>Actinomycetes</taxon>
        <taxon>Actinomycetales</taxon>
        <taxon>Actinomycetaceae</taxon>
        <taxon>Boudabousia</taxon>
    </lineage>
</organism>
<evidence type="ECO:0000313" key="6">
    <source>
        <dbReference type="EMBL" id="OKL50223.1"/>
    </source>
</evidence>
<reference evidence="7" key="1">
    <citation type="submission" date="2016-11" db="EMBL/GenBank/DDBJ databases">
        <title>Actinomyces gypaetusis sp. nov. isolated from Gypaetus barbatus in Qinghai Tibet Plateau China.</title>
        <authorList>
            <person name="Meng X."/>
        </authorList>
    </citation>
    <scope>NUCLEOTIDE SEQUENCE [LARGE SCALE GENOMIC DNA]</scope>
    <source>
        <strain evidence="7">DSM 15383</strain>
    </source>
</reference>
<dbReference type="InterPro" id="IPR013969">
    <property type="entry name" value="Oligosacch_biosynth_Alg14"/>
</dbReference>
<sequence length="469" mass="52285">MNKRHLRVVVALVAYNRAALLTECLDALASQSRPVDGVVVVDNASTDETPQVIAQHTAVTFTRRLPRNTGGAGGFAAAIALAVTEEQADLVWIMDDDTIPTRTALEELLKAHSEYPGTPAVLASRAIWIDGATHPMNTHRRRPLLEAPQIMHAEALGAIPVRAASFVSILVDARAIIADGLPEADYFIWNDDLEYTARILRNRVGLYVPASVVEHRTKALASATDDPGDRFYYESRNKMWFLRAKHLRLRDRVLWGGSMVLRWAKMLSHSTQRRKMLRLGYQGIREGLSTKPIPSAQILTNTPAESAVRLIDEGKGQRGPLRILFAGSSGGHLTQLRNLQAWYRQHRSLWLTFDTPDALDALRQENVVWAHHSPQRSWRDLVSSFSIAWNTVTESRPDLVVSAGASLGALTVLVARLKGIPTVYIEVFDRIDLPSLSGRICYHFADEFCVQWEEQTRIYPNATVIGPLL</sequence>
<evidence type="ECO:0000256" key="4">
    <source>
        <dbReference type="ARBA" id="ARBA00022679"/>
    </source>
</evidence>
<accession>A0A1Q5PRR5</accession>
<dbReference type="GO" id="GO:0016757">
    <property type="term" value="F:glycosyltransferase activity"/>
    <property type="evidence" value="ECO:0007669"/>
    <property type="project" value="UniProtKB-KW"/>
</dbReference>
<dbReference type="Proteomes" id="UP000186465">
    <property type="component" value="Unassembled WGS sequence"/>
</dbReference>
<dbReference type="Gene3D" id="3.90.550.10">
    <property type="entry name" value="Spore Coat Polysaccharide Biosynthesis Protein SpsA, Chain A"/>
    <property type="match status" value="1"/>
</dbReference>
<dbReference type="Pfam" id="PF00535">
    <property type="entry name" value="Glycos_transf_2"/>
    <property type="match status" value="1"/>
</dbReference>
<evidence type="ECO:0000259" key="5">
    <source>
        <dbReference type="Pfam" id="PF00535"/>
    </source>
</evidence>
<dbReference type="RefSeq" id="WP_075361048.1">
    <property type="nucleotide sequence ID" value="NZ_MPDM01000002.1"/>
</dbReference>
<dbReference type="InterPro" id="IPR001173">
    <property type="entry name" value="Glyco_trans_2-like"/>
</dbReference>
<evidence type="ECO:0000256" key="1">
    <source>
        <dbReference type="ARBA" id="ARBA00004776"/>
    </source>
</evidence>
<name>A0A1Q5PRR5_9ACTO</name>
<comment type="similarity">
    <text evidence="2">Belongs to the glycosyltransferase 2 family.</text>
</comment>
<evidence type="ECO:0000256" key="3">
    <source>
        <dbReference type="ARBA" id="ARBA00022676"/>
    </source>
</evidence>
<keyword evidence="7" id="KW-1185">Reference proteome</keyword>
<dbReference type="SUPFAM" id="SSF53756">
    <property type="entry name" value="UDP-Glycosyltransferase/glycogen phosphorylase"/>
    <property type="match status" value="1"/>
</dbReference>
<proteinExistence type="inferred from homology"/>
<dbReference type="InterPro" id="IPR029044">
    <property type="entry name" value="Nucleotide-diphossugar_trans"/>
</dbReference>
<keyword evidence="3" id="KW-0328">Glycosyltransferase</keyword>
<evidence type="ECO:0000313" key="7">
    <source>
        <dbReference type="Proteomes" id="UP000186465"/>
    </source>
</evidence>
<comment type="caution">
    <text evidence="6">The sequence shown here is derived from an EMBL/GenBank/DDBJ whole genome shotgun (WGS) entry which is preliminary data.</text>
</comment>
<feature type="domain" description="Glycosyltransferase 2-like" evidence="5">
    <location>
        <begin position="10"/>
        <end position="117"/>
    </location>
</feature>
<dbReference type="PANTHER" id="PTHR43179">
    <property type="entry name" value="RHAMNOSYLTRANSFERASE WBBL"/>
    <property type="match status" value="1"/>
</dbReference>
<dbReference type="EMBL" id="MPDM01000002">
    <property type="protein sequence ID" value="OKL50223.1"/>
    <property type="molecule type" value="Genomic_DNA"/>
</dbReference>
<comment type="pathway">
    <text evidence="1">Cell wall biogenesis; cell wall polysaccharide biosynthesis.</text>
</comment>
<dbReference type="SUPFAM" id="SSF53448">
    <property type="entry name" value="Nucleotide-diphospho-sugar transferases"/>
    <property type="match status" value="1"/>
</dbReference>
<keyword evidence="4" id="KW-0808">Transferase</keyword>
<dbReference type="AlphaFoldDB" id="A0A1Q5PRR5"/>
<dbReference type="STRING" id="156892.BM477_02180"/>
<dbReference type="GO" id="GO:0006488">
    <property type="term" value="P:dolichol-linked oligosaccharide biosynthetic process"/>
    <property type="evidence" value="ECO:0007669"/>
    <property type="project" value="InterPro"/>
</dbReference>
<gene>
    <name evidence="6" type="ORF">BM477_02180</name>
</gene>
<dbReference type="PANTHER" id="PTHR43179:SF12">
    <property type="entry name" value="GALACTOFURANOSYLTRANSFERASE GLFT2"/>
    <property type="match status" value="1"/>
</dbReference>
<protein>
    <recommendedName>
        <fullName evidence="5">Glycosyltransferase 2-like domain-containing protein</fullName>
    </recommendedName>
</protein>
<evidence type="ECO:0000256" key="2">
    <source>
        <dbReference type="ARBA" id="ARBA00006739"/>
    </source>
</evidence>